<dbReference type="Pfam" id="PF17667">
    <property type="entry name" value="Pkinase_fungal"/>
    <property type="match status" value="1"/>
</dbReference>
<feature type="non-terminal residue" evidence="2">
    <location>
        <position position="1"/>
    </location>
</feature>
<sequence>IFGILLTEKTTEVYQLDRAGAIYTSRVDIHEDPCTFVRMILCITSMDHQALGVDDPIYWSPGKRYIKVGDVNCVIIGGRSGFLRRPIRGKCTTCWDVKVPGSEKHLFIKDFWKAEKRPYESDYLQDAVGVVGAAQMIASIKNQSSINTQRKVALDPFLSDDISAAIGDRELCRVVTENCGRPISHFPDPTQLLRAMHDAINGHRGLFQKYILHRDVSMMNVLVCPTDSPGRFRGVLFGLDLAVRLDRDETLPKCDYRTGTRFYQSIHVLQAAGQHDHLDDLESFFYLFCMLCFGY</sequence>
<gene>
    <name evidence="2" type="ORF">FIBSPDRAFT_678858</name>
</gene>
<dbReference type="Gene3D" id="1.10.510.10">
    <property type="entry name" value="Transferase(Phosphotransferase) domain 1"/>
    <property type="match status" value="1"/>
</dbReference>
<organism evidence="2 3">
    <name type="scientific">Athelia psychrophila</name>
    <dbReference type="NCBI Taxonomy" id="1759441"/>
    <lineage>
        <taxon>Eukaryota</taxon>
        <taxon>Fungi</taxon>
        <taxon>Dikarya</taxon>
        <taxon>Basidiomycota</taxon>
        <taxon>Agaricomycotina</taxon>
        <taxon>Agaricomycetes</taxon>
        <taxon>Agaricomycetidae</taxon>
        <taxon>Atheliales</taxon>
        <taxon>Atheliaceae</taxon>
        <taxon>Athelia</taxon>
    </lineage>
</organism>
<dbReference type="Proteomes" id="UP000076532">
    <property type="component" value="Unassembled WGS sequence"/>
</dbReference>
<dbReference type="InterPro" id="IPR040976">
    <property type="entry name" value="Pkinase_fungal"/>
</dbReference>
<dbReference type="PANTHER" id="PTHR38248">
    <property type="entry name" value="FUNK1 6"/>
    <property type="match status" value="1"/>
</dbReference>
<evidence type="ECO:0000313" key="3">
    <source>
        <dbReference type="Proteomes" id="UP000076532"/>
    </source>
</evidence>
<dbReference type="OrthoDB" id="5584477at2759"/>
<feature type="domain" description="Fungal-type protein kinase" evidence="1">
    <location>
        <begin position="2"/>
        <end position="292"/>
    </location>
</feature>
<dbReference type="SUPFAM" id="SSF56112">
    <property type="entry name" value="Protein kinase-like (PK-like)"/>
    <property type="match status" value="1"/>
</dbReference>
<dbReference type="InterPro" id="IPR011009">
    <property type="entry name" value="Kinase-like_dom_sf"/>
</dbReference>
<evidence type="ECO:0000259" key="1">
    <source>
        <dbReference type="Pfam" id="PF17667"/>
    </source>
</evidence>
<protein>
    <recommendedName>
        <fullName evidence="1">Fungal-type protein kinase domain-containing protein</fullName>
    </recommendedName>
</protein>
<keyword evidence="3" id="KW-1185">Reference proteome</keyword>
<proteinExistence type="predicted"/>
<dbReference type="PANTHER" id="PTHR38248:SF2">
    <property type="entry name" value="FUNK1 11"/>
    <property type="match status" value="1"/>
</dbReference>
<name>A0A166SAY7_9AGAM</name>
<evidence type="ECO:0000313" key="2">
    <source>
        <dbReference type="EMBL" id="KZP29235.1"/>
    </source>
</evidence>
<dbReference type="EMBL" id="KV417499">
    <property type="protein sequence ID" value="KZP29235.1"/>
    <property type="molecule type" value="Genomic_DNA"/>
</dbReference>
<dbReference type="AlphaFoldDB" id="A0A166SAY7"/>
<feature type="non-terminal residue" evidence="2">
    <location>
        <position position="295"/>
    </location>
</feature>
<reference evidence="2 3" key="1">
    <citation type="journal article" date="2016" name="Mol. Biol. Evol.">
        <title>Comparative Genomics of Early-Diverging Mushroom-Forming Fungi Provides Insights into the Origins of Lignocellulose Decay Capabilities.</title>
        <authorList>
            <person name="Nagy L.G."/>
            <person name="Riley R."/>
            <person name="Tritt A."/>
            <person name="Adam C."/>
            <person name="Daum C."/>
            <person name="Floudas D."/>
            <person name="Sun H."/>
            <person name="Yadav J.S."/>
            <person name="Pangilinan J."/>
            <person name="Larsson K.H."/>
            <person name="Matsuura K."/>
            <person name="Barry K."/>
            <person name="Labutti K."/>
            <person name="Kuo R."/>
            <person name="Ohm R.A."/>
            <person name="Bhattacharya S.S."/>
            <person name="Shirouzu T."/>
            <person name="Yoshinaga Y."/>
            <person name="Martin F.M."/>
            <person name="Grigoriev I.V."/>
            <person name="Hibbett D.S."/>
        </authorList>
    </citation>
    <scope>NUCLEOTIDE SEQUENCE [LARGE SCALE GENOMIC DNA]</scope>
    <source>
        <strain evidence="2 3">CBS 109695</strain>
    </source>
</reference>
<accession>A0A166SAY7</accession>